<dbReference type="GO" id="GO:0051787">
    <property type="term" value="F:misfolded protein binding"/>
    <property type="evidence" value="ECO:0007669"/>
    <property type="project" value="TreeGrafter"/>
</dbReference>
<dbReference type="PANTHER" id="PTHR44140:SF2">
    <property type="entry name" value="LD25575P"/>
    <property type="match status" value="1"/>
</dbReference>
<evidence type="ECO:0000256" key="3">
    <source>
        <dbReference type="ARBA" id="ARBA00022737"/>
    </source>
</evidence>
<dbReference type="CDD" id="cd06257">
    <property type="entry name" value="DnaJ"/>
    <property type="match status" value="1"/>
</dbReference>
<dbReference type="InterPro" id="IPR036869">
    <property type="entry name" value="J_dom_sf"/>
</dbReference>
<feature type="repeat" description="TPR" evidence="6">
    <location>
        <begin position="71"/>
        <end position="104"/>
    </location>
</feature>
<evidence type="ECO:0000313" key="8">
    <source>
        <dbReference type="EMBL" id="KAH3804944.1"/>
    </source>
</evidence>
<dbReference type="Gene3D" id="1.25.40.10">
    <property type="entry name" value="Tetratricopeptide repeat domain"/>
    <property type="match status" value="1"/>
</dbReference>
<dbReference type="SMART" id="SM00028">
    <property type="entry name" value="TPR"/>
    <property type="match status" value="8"/>
</dbReference>
<comment type="subcellular location">
    <subcellularLocation>
        <location evidence="1">Endoplasmic reticulum lumen</location>
    </subcellularLocation>
</comment>
<reference evidence="8" key="2">
    <citation type="submission" date="2020-11" db="EMBL/GenBank/DDBJ databases">
        <authorList>
            <person name="McCartney M.A."/>
            <person name="Auch B."/>
            <person name="Kono T."/>
            <person name="Mallez S."/>
            <person name="Becker A."/>
            <person name="Gohl D.M."/>
            <person name="Silverstein K.A.T."/>
            <person name="Koren S."/>
            <person name="Bechman K.B."/>
            <person name="Herman A."/>
            <person name="Abrahante J.E."/>
            <person name="Garbe J."/>
        </authorList>
    </citation>
    <scope>NUCLEOTIDE SEQUENCE</scope>
    <source>
        <strain evidence="8">Duluth1</strain>
        <tissue evidence="8">Whole animal</tissue>
    </source>
</reference>
<organism evidence="8 9">
    <name type="scientific">Dreissena polymorpha</name>
    <name type="common">Zebra mussel</name>
    <name type="synonym">Mytilus polymorpha</name>
    <dbReference type="NCBI Taxonomy" id="45954"/>
    <lineage>
        <taxon>Eukaryota</taxon>
        <taxon>Metazoa</taxon>
        <taxon>Spiralia</taxon>
        <taxon>Lophotrochozoa</taxon>
        <taxon>Mollusca</taxon>
        <taxon>Bivalvia</taxon>
        <taxon>Autobranchia</taxon>
        <taxon>Heteroconchia</taxon>
        <taxon>Euheterodonta</taxon>
        <taxon>Imparidentia</taxon>
        <taxon>Neoheterodontei</taxon>
        <taxon>Myida</taxon>
        <taxon>Dreissenoidea</taxon>
        <taxon>Dreissenidae</taxon>
        <taxon>Dreissena</taxon>
    </lineage>
</organism>
<dbReference type="Pfam" id="PF14559">
    <property type="entry name" value="TPR_19"/>
    <property type="match status" value="1"/>
</dbReference>
<dbReference type="InterPro" id="IPR011990">
    <property type="entry name" value="TPR-like_helical_dom_sf"/>
</dbReference>
<feature type="repeat" description="TPR" evidence="6">
    <location>
        <begin position="222"/>
        <end position="255"/>
    </location>
</feature>
<dbReference type="InterPro" id="IPR001623">
    <property type="entry name" value="DnaJ_domain"/>
</dbReference>
<dbReference type="SUPFAM" id="SSF48452">
    <property type="entry name" value="TPR-like"/>
    <property type="match status" value="1"/>
</dbReference>
<dbReference type="PRINTS" id="PR00625">
    <property type="entry name" value="JDOMAIN"/>
</dbReference>
<dbReference type="PROSITE" id="PS50005">
    <property type="entry name" value="TPR"/>
    <property type="match status" value="5"/>
</dbReference>
<feature type="domain" description="J" evidence="7">
    <location>
        <begin position="394"/>
        <end position="454"/>
    </location>
</feature>
<evidence type="ECO:0000256" key="5">
    <source>
        <dbReference type="ARBA" id="ARBA00022824"/>
    </source>
</evidence>
<dbReference type="SMART" id="SM00271">
    <property type="entry name" value="DnaJ"/>
    <property type="match status" value="1"/>
</dbReference>
<accession>A0A9D4FWL6</accession>
<dbReference type="Proteomes" id="UP000828390">
    <property type="component" value="Unassembled WGS sequence"/>
</dbReference>
<keyword evidence="5" id="KW-0256">Endoplasmic reticulum</keyword>
<sequence length="455" mass="51851">MISKESFNLKQVFKSLAFISLSLDILIEGILADHAEASKHLDMGRDMLAQGNLLEALSHFDLAVDKDPYNYLTYFRRATVYLALGKSKSALPDLDKSIELRPNFVAALTQRGNVYLKQGNLDEAMSDFQEINSHTANDPNNMEVVEYLHQIAPLRGEIEQAKMLYQNHDYQGAIILLSKAIDLCPWDPELRELRAECFIAQGDLFKAANDIRPTTKLRNDNTPGFFKLANLYYEMGDADESLNQIKECLKLDPDHKECFPFYKKVKKLAKQLKESQEHSNAEQWDDCVAKARAILKTEPKGYSFVHTAKSHICHCLAKGGHGSDAIKACNEVLDMDPENYNAMCDRAEAHIANENYDEAIKQFQSAMNIDQENRRAREGVERAQKLLKNSKKRDYYKILGVPRSAKKKQIEKAYRKLAIQWHPDKFQDEEEKKHAGKMFMDIAAAKEVLSDPGID</sequence>
<proteinExistence type="predicted"/>
<evidence type="ECO:0000256" key="2">
    <source>
        <dbReference type="ARBA" id="ARBA00022729"/>
    </source>
</evidence>
<gene>
    <name evidence="8" type="ORF">DPMN_133237</name>
</gene>
<dbReference type="Pfam" id="PF00226">
    <property type="entry name" value="DnaJ"/>
    <property type="match status" value="1"/>
</dbReference>
<dbReference type="PANTHER" id="PTHR44140">
    <property type="entry name" value="LD25575P"/>
    <property type="match status" value="1"/>
</dbReference>
<evidence type="ECO:0000256" key="1">
    <source>
        <dbReference type="ARBA" id="ARBA00004319"/>
    </source>
</evidence>
<dbReference type="SUPFAM" id="SSF46565">
    <property type="entry name" value="Chaperone J-domain"/>
    <property type="match status" value="1"/>
</dbReference>
<dbReference type="EMBL" id="JAIWYP010000006">
    <property type="protein sequence ID" value="KAH3804944.1"/>
    <property type="molecule type" value="Genomic_DNA"/>
</dbReference>
<dbReference type="AlphaFoldDB" id="A0A9D4FWL6"/>
<dbReference type="GO" id="GO:0034975">
    <property type="term" value="P:protein folding in endoplasmic reticulum"/>
    <property type="evidence" value="ECO:0007669"/>
    <property type="project" value="TreeGrafter"/>
</dbReference>
<evidence type="ECO:0000256" key="6">
    <source>
        <dbReference type="PROSITE-ProRule" id="PRU00339"/>
    </source>
</evidence>
<reference evidence="8" key="1">
    <citation type="journal article" date="2019" name="bioRxiv">
        <title>The Genome of the Zebra Mussel, Dreissena polymorpha: A Resource for Invasive Species Research.</title>
        <authorList>
            <person name="McCartney M.A."/>
            <person name="Auch B."/>
            <person name="Kono T."/>
            <person name="Mallez S."/>
            <person name="Zhang Y."/>
            <person name="Obille A."/>
            <person name="Becker A."/>
            <person name="Abrahante J.E."/>
            <person name="Garbe J."/>
            <person name="Badalamenti J.P."/>
            <person name="Herman A."/>
            <person name="Mangelson H."/>
            <person name="Liachko I."/>
            <person name="Sullivan S."/>
            <person name="Sone E.D."/>
            <person name="Koren S."/>
            <person name="Silverstein K.A.T."/>
            <person name="Beckman K.B."/>
            <person name="Gohl D.M."/>
        </authorList>
    </citation>
    <scope>NUCLEOTIDE SEQUENCE</scope>
    <source>
        <strain evidence="8">Duluth1</strain>
        <tissue evidence="8">Whole animal</tissue>
    </source>
</reference>
<dbReference type="GO" id="GO:0051087">
    <property type="term" value="F:protein-folding chaperone binding"/>
    <property type="evidence" value="ECO:0007669"/>
    <property type="project" value="TreeGrafter"/>
</dbReference>
<dbReference type="InterPro" id="IPR051727">
    <property type="entry name" value="DnaJ_C3_Co-chaperones"/>
</dbReference>
<evidence type="ECO:0000259" key="7">
    <source>
        <dbReference type="PROSITE" id="PS50076"/>
    </source>
</evidence>
<keyword evidence="9" id="KW-1185">Reference proteome</keyword>
<dbReference type="InterPro" id="IPR019734">
    <property type="entry name" value="TPR_rpt"/>
</dbReference>
<feature type="repeat" description="TPR" evidence="6">
    <location>
        <begin position="37"/>
        <end position="70"/>
    </location>
</feature>
<feature type="repeat" description="TPR" evidence="6">
    <location>
        <begin position="105"/>
        <end position="138"/>
    </location>
</feature>
<keyword evidence="4 6" id="KW-0802">TPR repeat</keyword>
<dbReference type="Pfam" id="PF13181">
    <property type="entry name" value="TPR_8"/>
    <property type="match status" value="1"/>
</dbReference>
<protein>
    <recommendedName>
        <fullName evidence="7">J domain-containing protein</fullName>
    </recommendedName>
</protein>
<dbReference type="GO" id="GO:0005788">
    <property type="term" value="C:endoplasmic reticulum lumen"/>
    <property type="evidence" value="ECO:0007669"/>
    <property type="project" value="UniProtKB-SubCell"/>
</dbReference>
<dbReference type="PROSITE" id="PS50076">
    <property type="entry name" value="DNAJ_2"/>
    <property type="match status" value="1"/>
</dbReference>
<name>A0A9D4FWL6_DREPO</name>
<evidence type="ECO:0000313" key="9">
    <source>
        <dbReference type="Proteomes" id="UP000828390"/>
    </source>
</evidence>
<dbReference type="FunFam" id="1.25.40.10:FF:000224">
    <property type="entry name" value="DnaJ and TPR domain protein"/>
    <property type="match status" value="1"/>
</dbReference>
<evidence type="ECO:0000256" key="4">
    <source>
        <dbReference type="ARBA" id="ARBA00022803"/>
    </source>
</evidence>
<keyword evidence="3" id="KW-0677">Repeat</keyword>
<comment type="caution">
    <text evidence="8">The sequence shown here is derived from an EMBL/GenBank/DDBJ whole genome shotgun (WGS) entry which is preliminary data.</text>
</comment>
<dbReference type="Pfam" id="PF13432">
    <property type="entry name" value="TPR_16"/>
    <property type="match status" value="1"/>
</dbReference>
<keyword evidence="2" id="KW-0732">Signal</keyword>
<feature type="repeat" description="TPR" evidence="6">
    <location>
        <begin position="340"/>
        <end position="373"/>
    </location>
</feature>
<dbReference type="Gene3D" id="1.10.287.110">
    <property type="entry name" value="DnaJ domain"/>
    <property type="match status" value="1"/>
</dbReference>